<reference evidence="3" key="1">
    <citation type="submission" date="2018-04" db="EMBL/GenBank/DDBJ databases">
        <title>Draft genome sequence of the Candidatus Spirobacillus cienkowskii, a pathogen of freshwater Daphnia species, reconstructed from hemolymph metagenomic reads.</title>
        <authorList>
            <person name="Bresciani L."/>
            <person name="Lemos L.N."/>
            <person name="Wale N."/>
            <person name="Lin J.Y."/>
            <person name="Fernandes G.R."/>
            <person name="Duffy M.A."/>
            <person name="Rodrigues J.M."/>
        </authorList>
    </citation>
    <scope>NUCLEOTIDE SEQUENCE [LARGE SCALE GENOMIC DNA]</scope>
    <source>
        <strain evidence="3">Binning01</strain>
    </source>
</reference>
<keyword evidence="2" id="KW-0472">Membrane</keyword>
<dbReference type="PANTHER" id="PTHR34300">
    <property type="entry name" value="QUEUOSINE PRECURSOR TRANSPORTER-RELATED"/>
    <property type="match status" value="1"/>
</dbReference>
<keyword evidence="4" id="KW-1185">Reference proteome</keyword>
<evidence type="ECO:0000313" key="4">
    <source>
        <dbReference type="Proteomes" id="UP000253934"/>
    </source>
</evidence>
<dbReference type="EMBL" id="QOVW01000022">
    <property type="protein sequence ID" value="RDB36848.1"/>
    <property type="molecule type" value="Genomic_DNA"/>
</dbReference>
<dbReference type="NCBIfam" id="TIGR00697">
    <property type="entry name" value="queuosine precursor transporter"/>
    <property type="match status" value="1"/>
</dbReference>
<feature type="transmembrane region" description="Helical" evidence="2">
    <location>
        <begin position="78"/>
        <end position="100"/>
    </location>
</feature>
<evidence type="ECO:0000256" key="2">
    <source>
        <dbReference type="SAM" id="Phobius"/>
    </source>
</evidence>
<feature type="transmembrane region" description="Helical" evidence="2">
    <location>
        <begin position="153"/>
        <end position="175"/>
    </location>
</feature>
<feature type="transmembrane region" description="Helical" evidence="2">
    <location>
        <begin position="120"/>
        <end position="141"/>
    </location>
</feature>
<protein>
    <recommendedName>
        <fullName evidence="1">Queuosine precursor transporter</fullName>
    </recommendedName>
</protein>
<organism evidence="3 4">
    <name type="scientific">Spirobacillus cienkowskii</name>
    <dbReference type="NCBI Taxonomy" id="495820"/>
    <lineage>
        <taxon>Bacteria</taxon>
        <taxon>Pseudomonadati</taxon>
        <taxon>Bdellovibrionota</taxon>
        <taxon>Oligoflexia</taxon>
        <taxon>Silvanigrellales</taxon>
        <taxon>Spirobacillus</taxon>
    </lineage>
</organism>
<keyword evidence="2" id="KW-1133">Transmembrane helix</keyword>
<feature type="transmembrane region" description="Helical" evidence="2">
    <location>
        <begin position="187"/>
        <end position="205"/>
    </location>
</feature>
<dbReference type="PANTHER" id="PTHR34300:SF2">
    <property type="entry name" value="QUEUOSINE PRECURSOR TRANSPORTER-RELATED"/>
    <property type="match status" value="1"/>
</dbReference>
<dbReference type="Proteomes" id="UP000253934">
    <property type="component" value="Unassembled WGS sequence"/>
</dbReference>
<dbReference type="Pfam" id="PF02592">
    <property type="entry name" value="Vut_1"/>
    <property type="match status" value="1"/>
</dbReference>
<dbReference type="InterPro" id="IPR003744">
    <property type="entry name" value="YhhQ"/>
</dbReference>
<feature type="transmembrane region" description="Helical" evidence="2">
    <location>
        <begin position="20"/>
        <end position="41"/>
    </location>
</feature>
<name>A0A369KSX5_9BACT</name>
<comment type="caution">
    <text evidence="3">The sequence shown here is derived from an EMBL/GenBank/DDBJ whole genome shotgun (WGS) entry which is preliminary data.</text>
</comment>
<sequence>MKEYNYNKSKNNIQNLKNLWILILFYCVAMIFSNWFDIRLIKLPLIGLETDAGTLIFPFTFIISSIITEVYGYKNARWAIWCGLAFNGFGLLFGQLIVQMDSPNYANNQAFDTLIKKNSLIILASTISYLIAEPLNSFLIAKLKIKYSKFIKLRFFSANFISTFIDSAIFSIIAFSFDLRLNELFELFFTMWCIKLFIVFCTLYFTQNIVKHLKTEEKIDIYDKNLKFNIFSLDTLYSQLDNHFKDEKIESIIDDLYLVTIDVNHKELRSIWDLIKIQNYKIFNNFDEFIKTTEFSQNFCLINHTNHTVWCDPRKVDG</sequence>
<evidence type="ECO:0000256" key="1">
    <source>
        <dbReference type="NCBIfam" id="TIGR00697"/>
    </source>
</evidence>
<proteinExistence type="predicted"/>
<gene>
    <name evidence="3" type="ORF">DCC88_03060</name>
</gene>
<feature type="transmembrane region" description="Helical" evidence="2">
    <location>
        <begin position="53"/>
        <end position="71"/>
    </location>
</feature>
<dbReference type="AlphaFoldDB" id="A0A369KSX5"/>
<evidence type="ECO:0000313" key="3">
    <source>
        <dbReference type="EMBL" id="RDB36848.1"/>
    </source>
</evidence>
<keyword evidence="2" id="KW-0812">Transmembrane</keyword>
<accession>A0A369KSX5</accession>